<gene>
    <name evidence="2" type="ORF">Fot_28670</name>
</gene>
<dbReference type="PROSITE" id="PS50181">
    <property type="entry name" value="FBOX"/>
    <property type="match status" value="1"/>
</dbReference>
<comment type="caution">
    <text evidence="2">The sequence shown here is derived from an EMBL/GenBank/DDBJ whole genome shotgun (WGS) entry which is preliminary data.</text>
</comment>
<dbReference type="InterPro" id="IPR001810">
    <property type="entry name" value="F-box_dom"/>
</dbReference>
<dbReference type="Gene3D" id="1.20.1280.50">
    <property type="match status" value="1"/>
</dbReference>
<reference evidence="3" key="1">
    <citation type="submission" date="2024-07" db="EMBL/GenBank/DDBJ databases">
        <title>Two chromosome-level genome assemblies of Korean endemic species Abeliophyllum distichum and Forsythia ovata (Oleaceae).</title>
        <authorList>
            <person name="Jang H."/>
        </authorList>
    </citation>
    <scope>NUCLEOTIDE SEQUENCE [LARGE SCALE GENOMIC DNA]</scope>
</reference>
<proteinExistence type="predicted"/>
<accession>A0ABD1TPR7</accession>
<evidence type="ECO:0000313" key="3">
    <source>
        <dbReference type="Proteomes" id="UP001604277"/>
    </source>
</evidence>
<dbReference type="InterPro" id="IPR055290">
    <property type="entry name" value="At3g26010-like"/>
</dbReference>
<dbReference type="Pfam" id="PF24750">
    <property type="entry name" value="b-prop_At3g26010-like"/>
    <property type="match status" value="1"/>
</dbReference>
<dbReference type="Proteomes" id="UP001604277">
    <property type="component" value="Unassembled WGS sequence"/>
</dbReference>
<dbReference type="SMART" id="SM00256">
    <property type="entry name" value="FBOX"/>
    <property type="match status" value="1"/>
</dbReference>
<evidence type="ECO:0000259" key="1">
    <source>
        <dbReference type="PROSITE" id="PS50181"/>
    </source>
</evidence>
<dbReference type="AlphaFoldDB" id="A0ABD1TPR7"/>
<name>A0ABD1TPR7_9LAMI</name>
<dbReference type="EMBL" id="JBFOLJ010000008">
    <property type="protein sequence ID" value="KAL2514699.1"/>
    <property type="molecule type" value="Genomic_DNA"/>
</dbReference>
<dbReference type="PANTHER" id="PTHR35546">
    <property type="entry name" value="F-BOX PROTEIN INTERACTION DOMAIN PROTEIN-RELATED"/>
    <property type="match status" value="1"/>
</dbReference>
<dbReference type="PANTHER" id="PTHR35546:SF130">
    <property type="entry name" value="EXPRESSED PROTEIN"/>
    <property type="match status" value="1"/>
</dbReference>
<keyword evidence="3" id="KW-1185">Reference proteome</keyword>
<feature type="domain" description="F-box" evidence="1">
    <location>
        <begin position="26"/>
        <end position="73"/>
    </location>
</feature>
<evidence type="ECO:0000313" key="2">
    <source>
        <dbReference type="EMBL" id="KAL2514699.1"/>
    </source>
</evidence>
<dbReference type="Pfam" id="PF12937">
    <property type="entry name" value="F-box-like"/>
    <property type="match status" value="1"/>
</dbReference>
<dbReference type="InterPro" id="IPR036047">
    <property type="entry name" value="F-box-like_dom_sf"/>
</dbReference>
<dbReference type="SUPFAM" id="SSF81383">
    <property type="entry name" value="F-box domain"/>
    <property type="match status" value="1"/>
</dbReference>
<organism evidence="2 3">
    <name type="scientific">Forsythia ovata</name>
    <dbReference type="NCBI Taxonomy" id="205694"/>
    <lineage>
        <taxon>Eukaryota</taxon>
        <taxon>Viridiplantae</taxon>
        <taxon>Streptophyta</taxon>
        <taxon>Embryophyta</taxon>
        <taxon>Tracheophyta</taxon>
        <taxon>Spermatophyta</taxon>
        <taxon>Magnoliopsida</taxon>
        <taxon>eudicotyledons</taxon>
        <taxon>Gunneridae</taxon>
        <taxon>Pentapetalae</taxon>
        <taxon>asterids</taxon>
        <taxon>lamiids</taxon>
        <taxon>Lamiales</taxon>
        <taxon>Oleaceae</taxon>
        <taxon>Forsythieae</taxon>
        <taxon>Forsythia</taxon>
    </lineage>
</organism>
<dbReference type="CDD" id="cd22157">
    <property type="entry name" value="F-box_AtFBW1-like"/>
    <property type="match status" value="1"/>
</dbReference>
<protein>
    <submittedName>
        <fullName evidence="2">F-box/kelch-repeat protein</fullName>
    </submittedName>
</protein>
<dbReference type="InterPro" id="IPR056592">
    <property type="entry name" value="Beta-prop_At3g26010-like"/>
</dbReference>
<sequence>MHLFRISNMKRRRGQSSDSEKLAENWIFFDELPDELVFEILIRLPREAAVRCKAVCKRWCALISDGDYFITRFIHHRHHPLQADRPFSLVFQTNFLSVRPLPAQSERMILVQIVSQNLYEGKLYKRIVDMRFIPCVQRPLPFQPMMYGPLEFQLEASCADLLLCSYNNPSTSLTVYHICNMVTRQWVALPPIRMDSKAADVGFLYDPVTCSVCNQGHTQSEFNALYNYRLVRIPLCRLFRVRIHSKLKIQIFSSKEGRWTNSVVPLPRSLRTRFGKSRMIAYNRMLHMLTDDGVIVFDPFRETQQVSRIIDLPVLSIPMLISSNICLGTSWGQLRLSIMFGEGADSALDVWELEDYKNGKWCMAYKISTQNLVFRGIKFNSDFCCCEVLAFHPNNRNIIYLGISKYQAQYVVQCDMQQKNRLKVLYQPKHLRGMCGGRLSWVNTFALVHHSWPTPVLSLA</sequence>